<feature type="compositionally biased region" description="Polar residues" evidence="2">
    <location>
        <begin position="74"/>
        <end position="101"/>
    </location>
</feature>
<dbReference type="Pfam" id="PF11951">
    <property type="entry name" value="Fungal_trans_2"/>
    <property type="match status" value="1"/>
</dbReference>
<gene>
    <name evidence="4" type="ORF">RAG0_03237</name>
</gene>
<protein>
    <recommendedName>
        <fullName evidence="3">Zn(2)-C6 fungal-type domain-containing protein</fullName>
    </recommendedName>
</protein>
<evidence type="ECO:0000256" key="1">
    <source>
        <dbReference type="ARBA" id="ARBA00023242"/>
    </source>
</evidence>
<proteinExistence type="predicted"/>
<dbReference type="Pfam" id="PF00172">
    <property type="entry name" value="Zn_clus"/>
    <property type="match status" value="1"/>
</dbReference>
<sequence>MATRRPHRKSRLGCKRCKVRRMKCDETHPICMNCSKHDLECDFNPSKDRPSPLSLPPIKLPPVKIPLLRRSRESSSAMPESPDTLQSTSLTEMESSENPPTSIVLRKKEFTTSASTNTETTMDFSILQHHNNIPMRMGTPSDRLLDLKLMHHFMSMSPRTYFKLLGPQSAGQVLDELTPTRTIYVNWIMQLAFTNQDLMDALLGFSAFNLRRLDSSDRTLARASHVYLTRAISAHTAQLSQSINDSNGEVLFATACLIAFTSISSQQYISSSPNGIPLHWFQPWNGPRAVAAAAWNFLQDPELKALLEHERINQLPPQRDDDYPPIFDFLLDDLDREATDPETVKAYDLSVLWLTRMYHNPHSEYVFKFTTKVQPKFVKMLEQKDPRTLTIVGYFFMLLRVMDKVWWLPVMTKEQFWALVELLPDEWKPKMEWAAKEFKTGEEDETKGVPIFEIKRLQNTATQ</sequence>
<dbReference type="EMBL" id="FJUX01000013">
    <property type="protein sequence ID" value="CZS92714.1"/>
    <property type="molecule type" value="Genomic_DNA"/>
</dbReference>
<feature type="region of interest" description="Disordered" evidence="2">
    <location>
        <begin position="70"/>
        <end position="102"/>
    </location>
</feature>
<dbReference type="SUPFAM" id="SSF57701">
    <property type="entry name" value="Zn2/Cys6 DNA-binding domain"/>
    <property type="match status" value="1"/>
</dbReference>
<evidence type="ECO:0000259" key="3">
    <source>
        <dbReference type="PROSITE" id="PS50048"/>
    </source>
</evidence>
<dbReference type="CDD" id="cd00067">
    <property type="entry name" value="GAL4"/>
    <property type="match status" value="1"/>
</dbReference>
<dbReference type="Proteomes" id="UP000178912">
    <property type="component" value="Unassembled WGS sequence"/>
</dbReference>
<dbReference type="InterPro" id="IPR036864">
    <property type="entry name" value="Zn2-C6_fun-type_DNA-bd_sf"/>
</dbReference>
<organism evidence="4 5">
    <name type="scientific">Rhynchosporium agropyri</name>
    <dbReference type="NCBI Taxonomy" id="914238"/>
    <lineage>
        <taxon>Eukaryota</taxon>
        <taxon>Fungi</taxon>
        <taxon>Dikarya</taxon>
        <taxon>Ascomycota</taxon>
        <taxon>Pezizomycotina</taxon>
        <taxon>Leotiomycetes</taxon>
        <taxon>Helotiales</taxon>
        <taxon>Ploettnerulaceae</taxon>
        <taxon>Rhynchosporium</taxon>
    </lineage>
</organism>
<dbReference type="SMART" id="SM00066">
    <property type="entry name" value="GAL4"/>
    <property type="match status" value="1"/>
</dbReference>
<evidence type="ECO:0000313" key="4">
    <source>
        <dbReference type="EMBL" id="CZS92714.1"/>
    </source>
</evidence>
<dbReference type="GO" id="GO:0000981">
    <property type="term" value="F:DNA-binding transcription factor activity, RNA polymerase II-specific"/>
    <property type="evidence" value="ECO:0007669"/>
    <property type="project" value="InterPro"/>
</dbReference>
<name>A0A1E1K7X1_9HELO</name>
<evidence type="ECO:0000313" key="5">
    <source>
        <dbReference type="Proteomes" id="UP000178912"/>
    </source>
</evidence>
<dbReference type="InterPro" id="IPR052400">
    <property type="entry name" value="Zn2-C6_fungal_TF"/>
</dbReference>
<feature type="domain" description="Zn(2)-C6 fungal-type" evidence="3">
    <location>
        <begin position="13"/>
        <end position="43"/>
    </location>
</feature>
<dbReference type="OrthoDB" id="416217at2759"/>
<reference evidence="5" key="1">
    <citation type="submission" date="2016-03" db="EMBL/GenBank/DDBJ databases">
        <authorList>
            <person name="Guldener U."/>
        </authorList>
    </citation>
    <scope>NUCLEOTIDE SEQUENCE [LARGE SCALE GENOMIC DNA]</scope>
    <source>
        <strain evidence="5">04CH-RAC-A.6.1</strain>
    </source>
</reference>
<dbReference type="GO" id="GO:0008270">
    <property type="term" value="F:zinc ion binding"/>
    <property type="evidence" value="ECO:0007669"/>
    <property type="project" value="InterPro"/>
</dbReference>
<dbReference type="InterPro" id="IPR021858">
    <property type="entry name" value="Fun_TF"/>
</dbReference>
<dbReference type="Gene3D" id="4.10.240.10">
    <property type="entry name" value="Zn(2)-C6 fungal-type DNA-binding domain"/>
    <property type="match status" value="1"/>
</dbReference>
<dbReference type="AlphaFoldDB" id="A0A1E1K7X1"/>
<keyword evidence="1" id="KW-0539">Nucleus</keyword>
<dbReference type="PANTHER" id="PTHR47657:SF14">
    <property type="entry name" value="ZN(2)-C6 FUNGAL-TYPE DOMAIN-CONTAINING PROTEIN"/>
    <property type="match status" value="1"/>
</dbReference>
<evidence type="ECO:0000256" key="2">
    <source>
        <dbReference type="SAM" id="MobiDB-lite"/>
    </source>
</evidence>
<dbReference type="InterPro" id="IPR001138">
    <property type="entry name" value="Zn2Cys6_DnaBD"/>
</dbReference>
<accession>A0A1E1K7X1</accession>
<dbReference type="PROSITE" id="PS50048">
    <property type="entry name" value="ZN2_CY6_FUNGAL_2"/>
    <property type="match status" value="1"/>
</dbReference>
<keyword evidence="5" id="KW-1185">Reference proteome</keyword>
<dbReference type="PANTHER" id="PTHR47657">
    <property type="entry name" value="STEROL REGULATORY ELEMENT-BINDING PROTEIN ECM22"/>
    <property type="match status" value="1"/>
</dbReference>
<dbReference type="PROSITE" id="PS00463">
    <property type="entry name" value="ZN2_CY6_FUNGAL_1"/>
    <property type="match status" value="1"/>
</dbReference>